<reference evidence="4 5" key="1">
    <citation type="submission" date="2023-07" db="EMBL/GenBank/DDBJ databases">
        <title>Sequencing the genomes of 1000 actinobacteria strains.</title>
        <authorList>
            <person name="Klenk H.-P."/>
        </authorList>
    </citation>
    <scope>NUCLEOTIDE SEQUENCE [LARGE SCALE GENOMIC DNA]</scope>
    <source>
        <strain evidence="4 5">DSM 19426</strain>
    </source>
</reference>
<dbReference type="Gene3D" id="1.10.357.10">
    <property type="entry name" value="Tetracycline Repressor, domain 2"/>
    <property type="match status" value="1"/>
</dbReference>
<keyword evidence="5" id="KW-1185">Reference proteome</keyword>
<dbReference type="PANTHER" id="PTHR30055:SF209">
    <property type="entry name" value="POSSIBLE TRANSCRIPTIONAL REGULATORY PROTEIN (PROBABLY TETR-FAMILY)"/>
    <property type="match status" value="1"/>
</dbReference>
<proteinExistence type="predicted"/>
<evidence type="ECO:0000313" key="5">
    <source>
        <dbReference type="Proteomes" id="UP001183648"/>
    </source>
</evidence>
<organism evidence="4 5">
    <name type="scientific">Nocardioides marmoribigeumensis</name>
    <dbReference type="NCBI Taxonomy" id="433649"/>
    <lineage>
        <taxon>Bacteria</taxon>
        <taxon>Bacillati</taxon>
        <taxon>Actinomycetota</taxon>
        <taxon>Actinomycetes</taxon>
        <taxon>Propionibacteriales</taxon>
        <taxon>Nocardioidaceae</taxon>
        <taxon>Nocardioides</taxon>
    </lineage>
</organism>
<dbReference type="SUPFAM" id="SSF46689">
    <property type="entry name" value="Homeodomain-like"/>
    <property type="match status" value="1"/>
</dbReference>
<dbReference type="SUPFAM" id="SSF48498">
    <property type="entry name" value="Tetracyclin repressor-like, C-terminal domain"/>
    <property type="match status" value="1"/>
</dbReference>
<accession>A0ABU2BUP4</accession>
<protein>
    <submittedName>
        <fullName evidence="4">AcrR family transcriptional regulator</fullName>
    </submittedName>
</protein>
<evidence type="ECO:0000256" key="2">
    <source>
        <dbReference type="PROSITE-ProRule" id="PRU00335"/>
    </source>
</evidence>
<dbReference type="InterPro" id="IPR001647">
    <property type="entry name" value="HTH_TetR"/>
</dbReference>
<feature type="DNA-binding region" description="H-T-H motif" evidence="2">
    <location>
        <begin position="46"/>
        <end position="65"/>
    </location>
</feature>
<comment type="caution">
    <text evidence="4">The sequence shown here is derived from an EMBL/GenBank/DDBJ whole genome shotgun (WGS) entry which is preliminary data.</text>
</comment>
<evidence type="ECO:0000256" key="1">
    <source>
        <dbReference type="ARBA" id="ARBA00023125"/>
    </source>
</evidence>
<dbReference type="EMBL" id="JAVDYG010000001">
    <property type="protein sequence ID" value="MDR7362357.1"/>
    <property type="molecule type" value="Genomic_DNA"/>
</dbReference>
<dbReference type="PANTHER" id="PTHR30055">
    <property type="entry name" value="HTH-TYPE TRANSCRIPTIONAL REGULATOR RUTR"/>
    <property type="match status" value="1"/>
</dbReference>
<gene>
    <name evidence="4" type="ORF">J2S63_001910</name>
</gene>
<evidence type="ECO:0000259" key="3">
    <source>
        <dbReference type="PROSITE" id="PS50977"/>
    </source>
</evidence>
<dbReference type="PROSITE" id="PS50977">
    <property type="entry name" value="HTH_TETR_2"/>
    <property type="match status" value="1"/>
</dbReference>
<dbReference type="InterPro" id="IPR009057">
    <property type="entry name" value="Homeodomain-like_sf"/>
</dbReference>
<keyword evidence="1 2" id="KW-0238">DNA-binding</keyword>
<dbReference type="InterPro" id="IPR050109">
    <property type="entry name" value="HTH-type_TetR-like_transc_reg"/>
</dbReference>
<dbReference type="RefSeq" id="WP_310301675.1">
    <property type="nucleotide sequence ID" value="NZ_BAAAPS010000008.1"/>
</dbReference>
<dbReference type="InterPro" id="IPR036271">
    <property type="entry name" value="Tet_transcr_reg_TetR-rel_C_sf"/>
</dbReference>
<sequence>MDQPGADDEHRLWGGTTLADRRAGRREKLLAAGLDLLGSDETGGVSVRAVCRRAQLTERYFYESYRDRDALVVAVYDEVAAETQRVLHEATQGLEDQEAVARAAVEAMVGLVLDDPRKGRVLLLAPITEPQLAGRGMRFIPAVIDMVREHLSRDVSDQDRAMIATGLIGALMGLFHGFLTGTLDGVTRDQFVEHCVKLLVTADRLES</sequence>
<dbReference type="Proteomes" id="UP001183648">
    <property type="component" value="Unassembled WGS sequence"/>
</dbReference>
<name>A0ABU2BUP4_9ACTN</name>
<feature type="domain" description="HTH tetR-type" evidence="3">
    <location>
        <begin position="23"/>
        <end position="83"/>
    </location>
</feature>
<evidence type="ECO:0000313" key="4">
    <source>
        <dbReference type="EMBL" id="MDR7362357.1"/>
    </source>
</evidence>